<proteinExistence type="predicted"/>
<name>A0AC35FBT8_9BILA</name>
<evidence type="ECO:0000313" key="2">
    <source>
        <dbReference type="WBParaSite" id="PS1159_v2.g15941.t1"/>
    </source>
</evidence>
<dbReference type="WBParaSite" id="PS1159_v2.g15941.t1">
    <property type="protein sequence ID" value="PS1159_v2.g15941.t1"/>
    <property type="gene ID" value="PS1159_v2.g15941"/>
</dbReference>
<accession>A0AC35FBT8</accession>
<evidence type="ECO:0000313" key="1">
    <source>
        <dbReference type="Proteomes" id="UP000887580"/>
    </source>
</evidence>
<sequence>MIGFVWIKEQTTIDPQYVFSPEDARWRYERAILTENWPLNEQHFWPGKSYDFPGYIDVIAAAKYDEEFGRPNMLVSKHINELDRINKIVEFASEIIEKEIKITYPMGWRGTEPIYFGALVGGVHLTDEEGHFNYVKAVRLTYNTREETVGNISYIWRKKVADFLSSKENPPSEILEFGLYHNESLPEGLQDVADALTPKFIIMSGILFAFTLGCSLVFLRHENLLMGIDWVRSKPILGLAALVCPLLAAGSAFGLVLWTGEYYNAIVNISPFIVVCIGIDDAFLMTAAWHRTNPELSPARRLAETLAEAAVAISITSFTDMLTFGIGCFTTLPGVRLFCLYTFWGITFTYIYQITYFTAVIAYAGEMEDKGLHSLFGFWPCWKKCIRPELANTITLKWFFAGSVCREYDRQQDEIFGRNSMEPKKVPIKNGENESKSILQRLKAYLSTLESNQDDSDHHLASHHGRETFVNWFFREFYGPYLLKTNTKVMVLVLYLIYAFIALFGCSQIKEGLNPKNLVRESFYLNNFYVLIDETFWQEGLQMQVVVNNPPDLFDPNGRESFNKMREEFEDTQFTMKKNATMIWLDAFETKIIEDESNFNISLPKSSEEWYERVKEWLITAGGRRLWELDMVWDKQNESSNHLKAFRFQVGLKNYRTPTDHTNSCKLMRQIASKFPELNITTFHEYYPFADQYLELKPALFRNIFLAVFCMMVVSLLMIPNLFAAFTIIAAIISIDVGVLGYMALWGVNLESVSMITVIMSIGFSVDLSAHIAYAYVKSEGCSKTKAIAALETLGWPVFLGAFTTLVGITVLTFVDAYIIQIFFKTIFLVIGFSLIHGMVFLPVLLTIMLPNANIRKEKHFPHRNEKAEEMQFAARKLTPKLSVIHPAVDAISINSKNLHEIDLVSQKGETEAETTKTSEKK</sequence>
<dbReference type="Proteomes" id="UP000887580">
    <property type="component" value="Unplaced"/>
</dbReference>
<organism evidence="1 2">
    <name type="scientific">Panagrolaimus sp. PS1159</name>
    <dbReference type="NCBI Taxonomy" id="55785"/>
    <lineage>
        <taxon>Eukaryota</taxon>
        <taxon>Metazoa</taxon>
        <taxon>Ecdysozoa</taxon>
        <taxon>Nematoda</taxon>
        <taxon>Chromadorea</taxon>
        <taxon>Rhabditida</taxon>
        <taxon>Tylenchina</taxon>
        <taxon>Panagrolaimomorpha</taxon>
        <taxon>Panagrolaimoidea</taxon>
        <taxon>Panagrolaimidae</taxon>
        <taxon>Panagrolaimus</taxon>
    </lineage>
</organism>
<reference evidence="2" key="1">
    <citation type="submission" date="2022-11" db="UniProtKB">
        <authorList>
            <consortium name="WormBaseParasite"/>
        </authorList>
    </citation>
    <scope>IDENTIFICATION</scope>
</reference>
<protein>
    <submittedName>
        <fullName evidence="2">SSD domain-containing protein</fullName>
    </submittedName>
</protein>